<dbReference type="InterPro" id="IPR000397">
    <property type="entry name" value="Heat_shock_Hsp33"/>
</dbReference>
<evidence type="ECO:0000256" key="4">
    <source>
        <dbReference type="ARBA" id="ARBA00023186"/>
    </source>
</evidence>
<dbReference type="EMBL" id="JAECVW010000005">
    <property type="protein sequence ID" value="MBH8595601.1"/>
    <property type="molecule type" value="Genomic_DNA"/>
</dbReference>
<evidence type="ECO:0000313" key="7">
    <source>
        <dbReference type="EMBL" id="MBH8595601.1"/>
    </source>
</evidence>
<dbReference type="GO" id="GO:0042026">
    <property type="term" value="P:protein refolding"/>
    <property type="evidence" value="ECO:0007669"/>
    <property type="project" value="TreeGrafter"/>
</dbReference>
<name>A0A8I1ACY8_THEIN</name>
<dbReference type="NCBIfam" id="NF001033">
    <property type="entry name" value="PRK00114.1"/>
    <property type="match status" value="1"/>
</dbReference>
<dbReference type="Gene3D" id="3.55.30.10">
    <property type="entry name" value="Hsp33 domain"/>
    <property type="match status" value="1"/>
</dbReference>
<evidence type="ECO:0000256" key="2">
    <source>
        <dbReference type="ARBA" id="ARBA00022833"/>
    </source>
</evidence>
<protein>
    <recommendedName>
        <fullName evidence="6">33 kDa chaperonin</fullName>
    </recommendedName>
    <alternativeName>
        <fullName evidence="6">Heat shock protein 33 homolog</fullName>
        <shortName evidence="6">HSP33</shortName>
    </alternativeName>
</protein>
<keyword evidence="8" id="KW-1185">Reference proteome</keyword>
<dbReference type="Gene3D" id="3.90.1280.10">
    <property type="entry name" value="HSP33 redox switch-like"/>
    <property type="match status" value="1"/>
</dbReference>
<dbReference type="AlphaFoldDB" id="A0A8I1ACY8"/>
<evidence type="ECO:0000313" key="8">
    <source>
        <dbReference type="Proteomes" id="UP000633619"/>
    </source>
</evidence>
<sequence length="290" mass="31898">MEDYVIRAISADGAVRGFAARTTNLVQELQQRHRTFPVVSAALGRTATMGAMMGVTLKEKNHKVLIRVEGDGPIGRIMVDADGQGHVRGCVDQPQVEGKSKGNKLDVASAVGKGMIHIIKDLGLKEPYRGASPIISGELAEDFTYYFTASEQTPSSVGLGVLVKGDEILASGGYMIQLLPGAGEEVIQKLEQRISRLSSISDRLKNGETPEEMLRFLMGDDLEILGKSPVQFQCNCSRERSKAMLRALGKEEIESIRDELGRAEVVCHFCNERYLFTDEELERILIEEID</sequence>
<keyword evidence="1 6" id="KW-0963">Cytoplasm</keyword>
<evidence type="ECO:0000256" key="3">
    <source>
        <dbReference type="ARBA" id="ARBA00023157"/>
    </source>
</evidence>
<proteinExistence type="inferred from homology"/>
<keyword evidence="2 6" id="KW-0862">Zinc</keyword>
<dbReference type="HAMAP" id="MF_00117">
    <property type="entry name" value="HslO"/>
    <property type="match status" value="1"/>
</dbReference>
<comment type="function">
    <text evidence="6">Redox regulated molecular chaperone. Protects both thermally unfolding and oxidatively damaged proteins from irreversible aggregation. Plays an important role in the bacterial defense system toward oxidative stress.</text>
</comment>
<dbReference type="PIRSF" id="PIRSF005261">
    <property type="entry name" value="Heat_shock_Hsp33"/>
    <property type="match status" value="1"/>
</dbReference>
<gene>
    <name evidence="6 7" type="primary">hslO</name>
    <name evidence="7" type="ORF">I8U20_09695</name>
</gene>
<dbReference type="PANTHER" id="PTHR30111">
    <property type="entry name" value="33 KDA CHAPERONIN"/>
    <property type="match status" value="1"/>
</dbReference>
<organism evidence="7 8">
    <name type="scientific">Thermoactinomyces intermedius</name>
    <dbReference type="NCBI Taxonomy" id="2024"/>
    <lineage>
        <taxon>Bacteria</taxon>
        <taxon>Bacillati</taxon>
        <taxon>Bacillota</taxon>
        <taxon>Bacilli</taxon>
        <taxon>Bacillales</taxon>
        <taxon>Thermoactinomycetaceae</taxon>
        <taxon>Thermoactinomyces</taxon>
    </lineage>
</organism>
<evidence type="ECO:0000256" key="1">
    <source>
        <dbReference type="ARBA" id="ARBA00022490"/>
    </source>
</evidence>
<comment type="subcellular location">
    <subcellularLocation>
        <location evidence="6">Cytoplasm</location>
    </subcellularLocation>
</comment>
<dbReference type="GO" id="GO:0005737">
    <property type="term" value="C:cytoplasm"/>
    <property type="evidence" value="ECO:0007669"/>
    <property type="project" value="UniProtKB-SubCell"/>
</dbReference>
<dbReference type="GO" id="GO:0051082">
    <property type="term" value="F:unfolded protein binding"/>
    <property type="evidence" value="ECO:0007669"/>
    <property type="project" value="UniProtKB-UniRule"/>
</dbReference>
<dbReference type="RefSeq" id="WP_181732368.1">
    <property type="nucleotide sequence ID" value="NZ_JACEIR010000007.1"/>
</dbReference>
<feature type="disulfide bond" description="Redox-active" evidence="6">
    <location>
        <begin position="234"/>
        <end position="236"/>
    </location>
</feature>
<dbReference type="CDD" id="cd00498">
    <property type="entry name" value="Hsp33"/>
    <property type="match status" value="1"/>
</dbReference>
<dbReference type="SUPFAM" id="SSF118352">
    <property type="entry name" value="HSP33 redox switch-like"/>
    <property type="match status" value="1"/>
</dbReference>
<dbReference type="GO" id="GO:0044183">
    <property type="term" value="F:protein folding chaperone"/>
    <property type="evidence" value="ECO:0007669"/>
    <property type="project" value="TreeGrafter"/>
</dbReference>
<dbReference type="Proteomes" id="UP000633619">
    <property type="component" value="Unassembled WGS sequence"/>
</dbReference>
<dbReference type="InterPro" id="IPR016154">
    <property type="entry name" value="Heat_shock_Hsp33_C"/>
</dbReference>
<comment type="PTM">
    <text evidence="6">Under oxidizing conditions two disulfide bonds are formed involving the reactive cysteines. Under reducing conditions zinc is bound to the reactive cysteines and the protein is inactive.</text>
</comment>
<accession>A0A8I1ACY8</accession>
<dbReference type="SUPFAM" id="SSF64397">
    <property type="entry name" value="Hsp33 domain"/>
    <property type="match status" value="1"/>
</dbReference>
<comment type="caution">
    <text evidence="7">The sequence shown here is derived from an EMBL/GenBank/DDBJ whole genome shotgun (WGS) entry which is preliminary data.</text>
</comment>
<keyword evidence="3 6" id="KW-1015">Disulfide bond</keyword>
<keyword evidence="5 6" id="KW-0676">Redox-active center</keyword>
<dbReference type="InterPro" id="IPR016153">
    <property type="entry name" value="Heat_shock_Hsp33_N"/>
</dbReference>
<comment type="similarity">
    <text evidence="6">Belongs to the HSP33 family.</text>
</comment>
<evidence type="ECO:0000256" key="5">
    <source>
        <dbReference type="ARBA" id="ARBA00023284"/>
    </source>
</evidence>
<dbReference type="PANTHER" id="PTHR30111:SF1">
    <property type="entry name" value="33 KDA CHAPERONIN"/>
    <property type="match status" value="1"/>
</dbReference>
<dbReference type="Pfam" id="PF01430">
    <property type="entry name" value="HSP33"/>
    <property type="match status" value="1"/>
</dbReference>
<feature type="disulfide bond" description="Redox-active" evidence="6">
    <location>
        <begin position="267"/>
        <end position="270"/>
    </location>
</feature>
<evidence type="ECO:0000256" key="6">
    <source>
        <dbReference type="HAMAP-Rule" id="MF_00117"/>
    </source>
</evidence>
<keyword evidence="4 6" id="KW-0143">Chaperone</keyword>
<reference evidence="7 8" key="1">
    <citation type="submission" date="2020-12" db="EMBL/GenBank/DDBJ databases">
        <title>WGS of Thermoactinomyces spp.</title>
        <authorList>
            <person name="Cheng K."/>
        </authorList>
    </citation>
    <scope>NUCLEOTIDE SEQUENCE [LARGE SCALE GENOMIC DNA]</scope>
    <source>
        <strain evidence="8">CICC 10671\DSM 43846</strain>
    </source>
</reference>